<dbReference type="OrthoDB" id="5597995at2759"/>
<dbReference type="Gene3D" id="3.40.50.2300">
    <property type="match status" value="2"/>
</dbReference>
<dbReference type="InterPro" id="IPR028081">
    <property type="entry name" value="Leu-bd"/>
</dbReference>
<keyword evidence="1" id="KW-0732">Signal</keyword>
<dbReference type="SUPFAM" id="SSF53822">
    <property type="entry name" value="Periplasmic binding protein-like I"/>
    <property type="match status" value="1"/>
</dbReference>
<keyword evidence="4" id="KW-1185">Reference proteome</keyword>
<reference evidence="3 4" key="1">
    <citation type="submission" date="2009-11" db="EMBL/GenBank/DDBJ databases">
        <title>Annotation of Allomyces macrogynus ATCC 38327.</title>
        <authorList>
            <consortium name="The Broad Institute Genome Sequencing Platform"/>
            <person name="Russ C."/>
            <person name="Cuomo C."/>
            <person name="Burger G."/>
            <person name="Gray M.W."/>
            <person name="Holland P.W.H."/>
            <person name="King N."/>
            <person name="Lang F.B.F."/>
            <person name="Roger A.J."/>
            <person name="Ruiz-Trillo I."/>
            <person name="Young S.K."/>
            <person name="Zeng Q."/>
            <person name="Gargeya S."/>
            <person name="Fitzgerald M."/>
            <person name="Haas B."/>
            <person name="Abouelleil A."/>
            <person name="Alvarado L."/>
            <person name="Arachchi H.M."/>
            <person name="Berlin A."/>
            <person name="Chapman S.B."/>
            <person name="Gearin G."/>
            <person name="Goldberg J."/>
            <person name="Griggs A."/>
            <person name="Gujja S."/>
            <person name="Hansen M."/>
            <person name="Heiman D."/>
            <person name="Howarth C."/>
            <person name="Larimer J."/>
            <person name="Lui A."/>
            <person name="MacDonald P.J.P."/>
            <person name="McCowen C."/>
            <person name="Montmayeur A."/>
            <person name="Murphy C."/>
            <person name="Neiman D."/>
            <person name="Pearson M."/>
            <person name="Priest M."/>
            <person name="Roberts A."/>
            <person name="Saif S."/>
            <person name="Shea T."/>
            <person name="Sisk P."/>
            <person name="Stolte C."/>
            <person name="Sykes S."/>
            <person name="Wortman J."/>
            <person name="Nusbaum C."/>
            <person name="Birren B."/>
        </authorList>
    </citation>
    <scope>NUCLEOTIDE SEQUENCE [LARGE SCALE GENOMIC DNA]</scope>
    <source>
        <strain evidence="3 4">ATCC 38327</strain>
    </source>
</reference>
<dbReference type="AlphaFoldDB" id="A0A0L0TCR4"/>
<gene>
    <name evidence="3" type="ORF">AMAG_20505</name>
</gene>
<evidence type="ECO:0000259" key="2">
    <source>
        <dbReference type="Pfam" id="PF13458"/>
    </source>
</evidence>
<name>A0A0L0TCR4_ALLM3</name>
<dbReference type="Pfam" id="PF13458">
    <property type="entry name" value="Peripla_BP_6"/>
    <property type="match status" value="1"/>
</dbReference>
<evidence type="ECO:0000313" key="4">
    <source>
        <dbReference type="Proteomes" id="UP000054350"/>
    </source>
</evidence>
<accession>A0A0L0TCR4</accession>
<sequence length="159" mass="17984">MLLAAFSTSADQLSVSLYLLQQYLPGTTDFTVYLDTILASGSKIILFFGFPSNAKLIMRQAKAKGMVRPDYIWVGTHTMYNYLDNLATESDRRLANGMMFSTLREDHPTSQYQTLRSQYLAQYPSQPKSLMSGFALTYYDCLLALTNGIRPFLLTAHNH</sequence>
<proteinExistence type="predicted"/>
<evidence type="ECO:0000256" key="1">
    <source>
        <dbReference type="ARBA" id="ARBA00022729"/>
    </source>
</evidence>
<evidence type="ECO:0000313" key="3">
    <source>
        <dbReference type="EMBL" id="KNE72703.1"/>
    </source>
</evidence>
<dbReference type="EMBL" id="GG745382">
    <property type="protein sequence ID" value="KNE72703.1"/>
    <property type="molecule type" value="Genomic_DNA"/>
</dbReference>
<organism evidence="3 4">
    <name type="scientific">Allomyces macrogynus (strain ATCC 38327)</name>
    <name type="common">Allomyces javanicus var. macrogynus</name>
    <dbReference type="NCBI Taxonomy" id="578462"/>
    <lineage>
        <taxon>Eukaryota</taxon>
        <taxon>Fungi</taxon>
        <taxon>Fungi incertae sedis</taxon>
        <taxon>Blastocladiomycota</taxon>
        <taxon>Blastocladiomycetes</taxon>
        <taxon>Blastocladiales</taxon>
        <taxon>Blastocladiaceae</taxon>
        <taxon>Allomyces</taxon>
    </lineage>
</organism>
<dbReference type="InterPro" id="IPR028082">
    <property type="entry name" value="Peripla_BP_I"/>
</dbReference>
<protein>
    <recommendedName>
        <fullName evidence="2">Leucine-binding protein domain-containing protein</fullName>
    </recommendedName>
</protein>
<dbReference type="CDD" id="cd06268">
    <property type="entry name" value="PBP1_ABC_transporter_LIVBP-like"/>
    <property type="match status" value="1"/>
</dbReference>
<dbReference type="VEuPathDB" id="FungiDB:AMAG_20505"/>
<reference evidence="4" key="2">
    <citation type="submission" date="2009-11" db="EMBL/GenBank/DDBJ databases">
        <title>The Genome Sequence of Allomyces macrogynus strain ATCC 38327.</title>
        <authorList>
            <consortium name="The Broad Institute Genome Sequencing Platform"/>
            <person name="Russ C."/>
            <person name="Cuomo C."/>
            <person name="Shea T."/>
            <person name="Young S.K."/>
            <person name="Zeng Q."/>
            <person name="Koehrsen M."/>
            <person name="Haas B."/>
            <person name="Borodovsky M."/>
            <person name="Guigo R."/>
            <person name="Alvarado L."/>
            <person name="Berlin A."/>
            <person name="Borenstein D."/>
            <person name="Chen Z."/>
            <person name="Engels R."/>
            <person name="Freedman E."/>
            <person name="Gellesch M."/>
            <person name="Goldberg J."/>
            <person name="Griggs A."/>
            <person name="Gujja S."/>
            <person name="Heiman D."/>
            <person name="Hepburn T."/>
            <person name="Howarth C."/>
            <person name="Jen D."/>
            <person name="Larson L."/>
            <person name="Lewis B."/>
            <person name="Mehta T."/>
            <person name="Park D."/>
            <person name="Pearson M."/>
            <person name="Roberts A."/>
            <person name="Saif S."/>
            <person name="Shenoy N."/>
            <person name="Sisk P."/>
            <person name="Stolte C."/>
            <person name="Sykes S."/>
            <person name="Walk T."/>
            <person name="White J."/>
            <person name="Yandava C."/>
            <person name="Burger G."/>
            <person name="Gray M.W."/>
            <person name="Holland P.W.H."/>
            <person name="King N."/>
            <person name="Lang F.B.F."/>
            <person name="Roger A.J."/>
            <person name="Ruiz-Trillo I."/>
            <person name="Lander E."/>
            <person name="Nusbaum C."/>
        </authorList>
    </citation>
    <scope>NUCLEOTIDE SEQUENCE [LARGE SCALE GENOMIC DNA]</scope>
    <source>
        <strain evidence="4">ATCC 38327</strain>
    </source>
</reference>
<feature type="domain" description="Leucine-binding protein" evidence="2">
    <location>
        <begin position="4"/>
        <end position="145"/>
    </location>
</feature>
<dbReference type="Proteomes" id="UP000054350">
    <property type="component" value="Unassembled WGS sequence"/>
</dbReference>